<sequence length="188" mass="21438">MDNYTRKYPLLSLCGLNCGLCPRYHTEGTSKCPGCGGEDFYAKHPPCGVISCVHRHGGIEYCYLCDEYPCKKYYKNGKIIDSFITKQNQLENFDRIKKIGLAACQSELNEKVEILRFLLNNYNDGRRKNFFCLAVNLLELQDVKNVMEHIVTESQSNDSIKEKAAIVAHLFEAMAGERNIILKLKAKE</sequence>
<proteinExistence type="predicted"/>
<accession>A0A5J4R081</accession>
<dbReference type="Pfam" id="PF12675">
    <property type="entry name" value="DUF3795"/>
    <property type="match status" value="1"/>
</dbReference>
<comment type="caution">
    <text evidence="1">The sequence shown here is derived from an EMBL/GenBank/DDBJ whole genome shotgun (WGS) entry which is preliminary data.</text>
</comment>
<dbReference type="AlphaFoldDB" id="A0A5J4R081"/>
<organism evidence="1">
    <name type="scientific">termite gut metagenome</name>
    <dbReference type="NCBI Taxonomy" id="433724"/>
    <lineage>
        <taxon>unclassified sequences</taxon>
        <taxon>metagenomes</taxon>
        <taxon>organismal metagenomes</taxon>
    </lineage>
</organism>
<protein>
    <recommendedName>
        <fullName evidence="2">DUF3795 domain-containing protein</fullName>
    </recommendedName>
</protein>
<name>A0A5J4R081_9ZZZZ</name>
<reference evidence="1" key="1">
    <citation type="submission" date="2019-03" db="EMBL/GenBank/DDBJ databases">
        <title>Single cell metagenomics reveals metabolic interactions within the superorganism composed of flagellate Streblomastix strix and complex community of Bacteroidetes bacteria on its surface.</title>
        <authorList>
            <person name="Treitli S.C."/>
            <person name="Kolisko M."/>
            <person name="Husnik F."/>
            <person name="Keeling P."/>
            <person name="Hampl V."/>
        </authorList>
    </citation>
    <scope>NUCLEOTIDE SEQUENCE</scope>
    <source>
        <strain evidence="1">STM</strain>
    </source>
</reference>
<evidence type="ECO:0000313" key="1">
    <source>
        <dbReference type="EMBL" id="KAA6326928.1"/>
    </source>
</evidence>
<dbReference type="EMBL" id="SNRY01002076">
    <property type="protein sequence ID" value="KAA6326928.1"/>
    <property type="molecule type" value="Genomic_DNA"/>
</dbReference>
<gene>
    <name evidence="1" type="ORF">EZS27_024029</name>
</gene>
<evidence type="ECO:0008006" key="2">
    <source>
        <dbReference type="Google" id="ProtNLM"/>
    </source>
</evidence>
<dbReference type="InterPro" id="IPR024227">
    <property type="entry name" value="DUF3795"/>
</dbReference>